<dbReference type="PROSITE" id="PS00141">
    <property type="entry name" value="ASP_PROTEASE"/>
    <property type="match status" value="1"/>
</dbReference>
<keyword evidence="1" id="KW-0472">Membrane</keyword>
<name>A0A2P7QHF9_9SPHN</name>
<dbReference type="SUPFAM" id="SSF50630">
    <property type="entry name" value="Acid proteases"/>
    <property type="match status" value="1"/>
</dbReference>
<sequence>MVRRVPIGLGLKMAAAWVAIFLVLFIGFTLKDDFVALGKRILNDGGGEAQVAAGEALRIRKSLDGHFWVTARVNNENVRFLVDSGATVTSLSAETAARAGIVGSGGMPVLVDTANGMVQAQRGRIEEIQIGAIRRRDLPVHIAEAFGDTDVLGMNFLSSLSSWGVEGQWLILRP</sequence>
<dbReference type="OrthoDB" id="7595324at2"/>
<dbReference type="InterPro" id="IPR011969">
    <property type="entry name" value="Clan_AA_Asp_peptidase_C"/>
</dbReference>
<keyword evidence="1" id="KW-0812">Transmembrane</keyword>
<dbReference type="InterPro" id="IPR034122">
    <property type="entry name" value="Retropepsin-like_bacterial"/>
</dbReference>
<keyword evidence="1" id="KW-1133">Transmembrane helix</keyword>
<organism evidence="2 3">
    <name type="scientific">Allosphingosinicella deserti</name>
    <dbReference type="NCBI Taxonomy" id="2116704"/>
    <lineage>
        <taxon>Bacteria</taxon>
        <taxon>Pseudomonadati</taxon>
        <taxon>Pseudomonadota</taxon>
        <taxon>Alphaproteobacteria</taxon>
        <taxon>Sphingomonadales</taxon>
        <taxon>Sphingomonadaceae</taxon>
        <taxon>Allosphingosinicella</taxon>
    </lineage>
</organism>
<dbReference type="EMBL" id="PXYI01000009">
    <property type="protein sequence ID" value="PSJ37422.1"/>
    <property type="molecule type" value="Genomic_DNA"/>
</dbReference>
<protein>
    <submittedName>
        <fullName evidence="2">TIGR02281 family clan AA aspartic protease</fullName>
    </submittedName>
</protein>
<comment type="caution">
    <text evidence="2">The sequence shown here is derived from an EMBL/GenBank/DDBJ whole genome shotgun (WGS) entry which is preliminary data.</text>
</comment>
<feature type="transmembrane region" description="Helical" evidence="1">
    <location>
        <begin position="6"/>
        <end position="30"/>
    </location>
</feature>
<dbReference type="CDD" id="cd05483">
    <property type="entry name" value="retropepsin_like_bacteria"/>
    <property type="match status" value="1"/>
</dbReference>
<evidence type="ECO:0000256" key="1">
    <source>
        <dbReference type="SAM" id="Phobius"/>
    </source>
</evidence>
<gene>
    <name evidence="2" type="ORF">C7I55_22075</name>
</gene>
<reference evidence="2 3" key="1">
    <citation type="submission" date="2018-03" db="EMBL/GenBank/DDBJ databases">
        <title>The draft genome of Sphingosinicella sp. GL-C-18.</title>
        <authorList>
            <person name="Liu L."/>
            <person name="Li L."/>
            <person name="Liang L."/>
            <person name="Zhang X."/>
            <person name="Wang T."/>
        </authorList>
    </citation>
    <scope>NUCLEOTIDE SEQUENCE [LARGE SCALE GENOMIC DNA]</scope>
    <source>
        <strain evidence="2 3">GL-C-18</strain>
    </source>
</reference>
<dbReference type="GO" id="GO:0004190">
    <property type="term" value="F:aspartic-type endopeptidase activity"/>
    <property type="evidence" value="ECO:0007669"/>
    <property type="project" value="InterPro"/>
</dbReference>
<accession>A0A2P7QHF9</accession>
<dbReference type="InterPro" id="IPR021109">
    <property type="entry name" value="Peptidase_aspartic_dom_sf"/>
</dbReference>
<dbReference type="GO" id="GO:0006508">
    <property type="term" value="P:proteolysis"/>
    <property type="evidence" value="ECO:0007669"/>
    <property type="project" value="UniProtKB-KW"/>
</dbReference>
<dbReference type="Proteomes" id="UP000241167">
    <property type="component" value="Unassembled WGS sequence"/>
</dbReference>
<keyword evidence="2" id="KW-0645">Protease</keyword>
<dbReference type="NCBIfam" id="TIGR02281">
    <property type="entry name" value="clan_AA_DTGA"/>
    <property type="match status" value="1"/>
</dbReference>
<keyword evidence="2" id="KW-0378">Hydrolase</keyword>
<dbReference type="Pfam" id="PF13975">
    <property type="entry name" value="gag-asp_proteas"/>
    <property type="match status" value="1"/>
</dbReference>
<evidence type="ECO:0000313" key="3">
    <source>
        <dbReference type="Proteomes" id="UP000241167"/>
    </source>
</evidence>
<dbReference type="Gene3D" id="2.40.70.10">
    <property type="entry name" value="Acid Proteases"/>
    <property type="match status" value="1"/>
</dbReference>
<dbReference type="AlphaFoldDB" id="A0A2P7QHF9"/>
<proteinExistence type="predicted"/>
<dbReference type="InterPro" id="IPR001969">
    <property type="entry name" value="Aspartic_peptidase_AS"/>
</dbReference>
<evidence type="ECO:0000313" key="2">
    <source>
        <dbReference type="EMBL" id="PSJ37422.1"/>
    </source>
</evidence>
<keyword evidence="3" id="KW-1185">Reference proteome</keyword>